<gene>
    <name evidence="1" type="ORF">PITG_21423</name>
</gene>
<reference evidence="2" key="1">
    <citation type="journal article" date="2009" name="Nature">
        <title>Genome sequence and analysis of the Irish potato famine pathogen Phytophthora infestans.</title>
        <authorList>
            <consortium name="The Broad Institute Genome Sequencing Platform"/>
            <person name="Haas B.J."/>
            <person name="Kamoun S."/>
            <person name="Zody M.C."/>
            <person name="Jiang R.H."/>
            <person name="Handsaker R.E."/>
            <person name="Cano L.M."/>
            <person name="Grabherr M."/>
            <person name="Kodira C.D."/>
            <person name="Raffaele S."/>
            <person name="Torto-Alalibo T."/>
            <person name="Bozkurt T.O."/>
            <person name="Ah-Fong A.M."/>
            <person name="Alvarado L."/>
            <person name="Anderson V.L."/>
            <person name="Armstrong M.R."/>
            <person name="Avrova A."/>
            <person name="Baxter L."/>
            <person name="Beynon J."/>
            <person name="Boevink P.C."/>
            <person name="Bollmann S.R."/>
            <person name="Bos J.I."/>
            <person name="Bulone V."/>
            <person name="Cai G."/>
            <person name="Cakir C."/>
            <person name="Carrington J.C."/>
            <person name="Chawner M."/>
            <person name="Conti L."/>
            <person name="Costanzo S."/>
            <person name="Ewan R."/>
            <person name="Fahlgren N."/>
            <person name="Fischbach M.A."/>
            <person name="Fugelstad J."/>
            <person name="Gilroy E.M."/>
            <person name="Gnerre S."/>
            <person name="Green P.J."/>
            <person name="Grenville-Briggs L.J."/>
            <person name="Griffith J."/>
            <person name="Grunwald N.J."/>
            <person name="Horn K."/>
            <person name="Horner N.R."/>
            <person name="Hu C.H."/>
            <person name="Huitema E."/>
            <person name="Jeong D.H."/>
            <person name="Jones A.M."/>
            <person name="Jones J.D."/>
            <person name="Jones R.W."/>
            <person name="Karlsson E.K."/>
            <person name="Kunjeti S.G."/>
            <person name="Lamour K."/>
            <person name="Liu Z."/>
            <person name="Ma L."/>
            <person name="Maclean D."/>
            <person name="Chibucos M.C."/>
            <person name="McDonald H."/>
            <person name="McWalters J."/>
            <person name="Meijer H.J."/>
            <person name="Morgan W."/>
            <person name="Morris P.F."/>
            <person name="Munro C.A."/>
            <person name="O'Neill K."/>
            <person name="Ospina-Giraldo M."/>
            <person name="Pinzon A."/>
            <person name="Pritchard L."/>
            <person name="Ramsahoye B."/>
            <person name="Ren Q."/>
            <person name="Restrepo S."/>
            <person name="Roy S."/>
            <person name="Sadanandom A."/>
            <person name="Savidor A."/>
            <person name="Schornack S."/>
            <person name="Schwartz D.C."/>
            <person name="Schumann U.D."/>
            <person name="Schwessinger B."/>
            <person name="Seyer L."/>
            <person name="Sharpe T."/>
            <person name="Silvar C."/>
            <person name="Song J."/>
            <person name="Studholme D.J."/>
            <person name="Sykes S."/>
            <person name="Thines M."/>
            <person name="van de Vondervoort P.J."/>
            <person name="Phuntumart V."/>
            <person name="Wawra S."/>
            <person name="Weide R."/>
            <person name="Win J."/>
            <person name="Young C."/>
            <person name="Zhou S."/>
            <person name="Fry W."/>
            <person name="Meyers B.C."/>
            <person name="van West P."/>
            <person name="Ristaino J."/>
            <person name="Govers F."/>
            <person name="Birch P.R."/>
            <person name="Whisson S.C."/>
            <person name="Judelson H.S."/>
            <person name="Nusbaum C."/>
        </authorList>
    </citation>
    <scope>NUCLEOTIDE SEQUENCE [LARGE SCALE GENOMIC DNA]</scope>
    <source>
        <strain evidence="2">T30-4</strain>
    </source>
</reference>
<evidence type="ECO:0000313" key="2">
    <source>
        <dbReference type="Proteomes" id="UP000006643"/>
    </source>
</evidence>
<dbReference type="HOGENOM" id="CLU_085560_2_0_1"/>
<accession>D0P420</accession>
<keyword evidence="2" id="KW-1185">Reference proteome</keyword>
<dbReference type="VEuPathDB" id="FungiDB:PITG_21423"/>
<dbReference type="EMBL" id="DS028461">
    <property type="protein sequence ID" value="EEY62543.1"/>
    <property type="molecule type" value="Genomic_DNA"/>
</dbReference>
<dbReference type="KEGG" id="pif:PITG_21423"/>
<evidence type="ECO:0000313" key="1">
    <source>
        <dbReference type="EMBL" id="EEY62543.1"/>
    </source>
</evidence>
<dbReference type="InParanoid" id="D0P420"/>
<dbReference type="GeneID" id="9472405"/>
<dbReference type="SUPFAM" id="SSF82199">
    <property type="entry name" value="SET domain"/>
    <property type="match status" value="1"/>
</dbReference>
<evidence type="ECO:0008006" key="3">
    <source>
        <dbReference type="Google" id="ProtNLM"/>
    </source>
</evidence>
<dbReference type="AlphaFoldDB" id="D0P420"/>
<dbReference type="Gene3D" id="2.170.270.10">
    <property type="entry name" value="SET domain"/>
    <property type="match status" value="1"/>
</dbReference>
<dbReference type="STRING" id="403677.D0P420"/>
<sequence length="110" mass="12302">MRGLVATSTIPAGEILGQYLGHLLFLGPPCINGSANKGFRMHIKTRAKGNQYLGIDALRMGFVSLRHINRGEEVTVSYGNRLWFICRSGWSGCQHRDIQHLLDFCPERAC</sequence>
<dbReference type="InterPro" id="IPR046341">
    <property type="entry name" value="SET_dom_sf"/>
</dbReference>
<name>D0P420_PHYIT</name>
<dbReference type="OrthoDB" id="57563at2759"/>
<proteinExistence type="predicted"/>
<protein>
    <recommendedName>
        <fullName evidence="3">SET domain-containing protein</fullName>
    </recommendedName>
</protein>
<dbReference type="RefSeq" id="XP_002894955.1">
    <property type="nucleotide sequence ID" value="XM_002894909.1"/>
</dbReference>
<organism evidence="1 2">
    <name type="scientific">Phytophthora infestans (strain T30-4)</name>
    <name type="common">Potato late blight agent</name>
    <dbReference type="NCBI Taxonomy" id="403677"/>
    <lineage>
        <taxon>Eukaryota</taxon>
        <taxon>Sar</taxon>
        <taxon>Stramenopiles</taxon>
        <taxon>Oomycota</taxon>
        <taxon>Peronosporomycetes</taxon>
        <taxon>Peronosporales</taxon>
        <taxon>Peronosporaceae</taxon>
        <taxon>Phytophthora</taxon>
    </lineage>
</organism>
<dbReference type="OMA" id="KFEPVNE"/>
<dbReference type="eggNOG" id="KOG1082">
    <property type="taxonomic scope" value="Eukaryota"/>
</dbReference>
<dbReference type="Proteomes" id="UP000006643">
    <property type="component" value="Unassembled WGS sequence"/>
</dbReference>